<dbReference type="GO" id="GO:0009099">
    <property type="term" value="P:L-valine biosynthetic process"/>
    <property type="evidence" value="ECO:0007669"/>
    <property type="project" value="TreeGrafter"/>
</dbReference>
<keyword evidence="3" id="KW-0032">Aminotransferase</keyword>
<evidence type="ECO:0000256" key="3">
    <source>
        <dbReference type="ARBA" id="ARBA00022576"/>
    </source>
</evidence>
<organism evidence="8 9">
    <name type="scientific">Monilinia fructicola</name>
    <name type="common">Brown rot fungus</name>
    <name type="synonym">Ciboria fructicola</name>
    <dbReference type="NCBI Taxonomy" id="38448"/>
    <lineage>
        <taxon>Eukaryota</taxon>
        <taxon>Fungi</taxon>
        <taxon>Dikarya</taxon>
        <taxon>Ascomycota</taxon>
        <taxon>Pezizomycotina</taxon>
        <taxon>Leotiomycetes</taxon>
        <taxon>Helotiales</taxon>
        <taxon>Sclerotiniaceae</taxon>
        <taxon>Monilinia</taxon>
    </lineage>
</organism>
<evidence type="ECO:0000256" key="2">
    <source>
        <dbReference type="ARBA" id="ARBA00009320"/>
    </source>
</evidence>
<dbReference type="GO" id="GO:0005739">
    <property type="term" value="C:mitochondrion"/>
    <property type="evidence" value="ECO:0007669"/>
    <property type="project" value="TreeGrafter"/>
</dbReference>
<dbReference type="Gene3D" id="3.20.10.10">
    <property type="entry name" value="D-amino Acid Aminotransferase, subunit A, domain 2"/>
    <property type="match status" value="1"/>
</dbReference>
<dbReference type="Pfam" id="PF01063">
    <property type="entry name" value="Aminotran_4"/>
    <property type="match status" value="1"/>
</dbReference>
<dbReference type="InterPro" id="IPR036038">
    <property type="entry name" value="Aminotransferase-like"/>
</dbReference>
<comment type="similarity">
    <text evidence="2">Belongs to the class-IV pyridoxal-phosphate-dependent aminotransferase family.</text>
</comment>
<dbReference type="InterPro" id="IPR043132">
    <property type="entry name" value="BCAT-like_C"/>
</dbReference>
<accession>A0A5M9JV04</accession>
<dbReference type="PANTHER" id="PTHR11825">
    <property type="entry name" value="SUBGROUP IIII AMINOTRANSFERASE"/>
    <property type="match status" value="1"/>
</dbReference>
<dbReference type="Proteomes" id="UP000322873">
    <property type="component" value="Unassembled WGS sequence"/>
</dbReference>
<keyword evidence="5" id="KW-0808">Transferase</keyword>
<dbReference type="CDD" id="cd01557">
    <property type="entry name" value="BCAT_beta_family"/>
    <property type="match status" value="1"/>
</dbReference>
<reference evidence="8 9" key="1">
    <citation type="submission" date="2019-06" db="EMBL/GenBank/DDBJ databases">
        <title>Genome Sequence of the Brown Rot Fungal Pathogen Monilinia fructicola.</title>
        <authorList>
            <person name="De Miccolis Angelini R.M."/>
            <person name="Landi L."/>
            <person name="Abate D."/>
            <person name="Pollastro S."/>
            <person name="Romanazzi G."/>
            <person name="Faretra F."/>
        </authorList>
    </citation>
    <scope>NUCLEOTIDE SEQUENCE [LARGE SCALE GENOMIC DNA]</scope>
    <source>
        <strain evidence="8 9">Mfrc123</strain>
    </source>
</reference>
<sequence>MAPSAIPQTPPKEVQQSDELLAAAVTKKIATTEFGSLPHLDASLLKVTKTTTPMNVPAAGDPIINTASQCTDHMITAVWNSTTGWGAPELKPYGNLSLAPTASVLHYATECFEGMKMYRGFDGKLRLFRPDCNCQRMLTSATRISLPGFDPKELEKLIIALVSVDGPKWLPEPGSFLYLRPTMIGSAGALGVAAPKECTLFVISTFMPPMDPPKGMKLLASQEGVRAWPGGFGFAKVGANYGPTLMANSEARSRGYDQVLWLLDGLVTEAGASNFLVVWETKEGKKQLVTAPLKDKIILDGVTRRSVLQLVRERIPELEIVERNFTMDELAETAKEGRVIEAFACGTAYFVAPVSQINYREKDIDIPMSKGNSGEYAGKIKQWLVDIMYGNEEHEWGVVIDEVGGLASNCLYSGDCSPTGQIIRCFMAWMICFSWSNGIDFCLHSLISDGGLFGFFR</sequence>
<dbReference type="PANTHER" id="PTHR11825:SF69">
    <property type="entry name" value="BRANCHED-CHAIN-AMINO-ACID AMINOTRANSFERASE"/>
    <property type="match status" value="1"/>
</dbReference>
<evidence type="ECO:0000256" key="4">
    <source>
        <dbReference type="ARBA" id="ARBA00022605"/>
    </source>
</evidence>
<keyword evidence="6" id="KW-0663">Pyridoxal phosphate</keyword>
<evidence type="ECO:0000256" key="5">
    <source>
        <dbReference type="ARBA" id="ARBA00022679"/>
    </source>
</evidence>
<dbReference type="FunFam" id="3.30.470.10:FF:000012">
    <property type="entry name" value="Branched-chain-amino-acid aminotransferase"/>
    <property type="match status" value="1"/>
</dbReference>
<comment type="caution">
    <text evidence="8">The sequence shown here is derived from an EMBL/GenBank/DDBJ whole genome shotgun (WGS) entry which is preliminary data.</text>
</comment>
<dbReference type="VEuPathDB" id="FungiDB:MFRU_016g01710"/>
<dbReference type="EMBL" id="VICG01000005">
    <property type="protein sequence ID" value="KAA8571716.1"/>
    <property type="molecule type" value="Genomic_DNA"/>
</dbReference>
<dbReference type="SUPFAM" id="SSF56752">
    <property type="entry name" value="D-aminoacid aminotransferase-like PLP-dependent enzymes"/>
    <property type="match status" value="1"/>
</dbReference>
<gene>
    <name evidence="8" type="ORF">EYC84_001696</name>
</gene>
<dbReference type="GO" id="GO:0009098">
    <property type="term" value="P:L-leucine biosynthetic process"/>
    <property type="evidence" value="ECO:0007669"/>
    <property type="project" value="TreeGrafter"/>
</dbReference>
<evidence type="ECO:0008006" key="10">
    <source>
        <dbReference type="Google" id="ProtNLM"/>
    </source>
</evidence>
<evidence type="ECO:0000256" key="1">
    <source>
        <dbReference type="ARBA" id="ARBA00001933"/>
    </source>
</evidence>
<keyword evidence="9" id="KW-1185">Reference proteome</keyword>
<protein>
    <recommendedName>
        <fullName evidence="10">Branched-chain-amino-acid aminotransferase</fullName>
    </recommendedName>
</protein>
<dbReference type="GO" id="GO:0004084">
    <property type="term" value="F:branched-chain-amino-acid transaminase activity"/>
    <property type="evidence" value="ECO:0007669"/>
    <property type="project" value="InterPro"/>
</dbReference>
<keyword evidence="4" id="KW-0028">Amino-acid biosynthesis</keyword>
<evidence type="ECO:0000313" key="9">
    <source>
        <dbReference type="Proteomes" id="UP000322873"/>
    </source>
</evidence>
<proteinExistence type="inferred from homology"/>
<evidence type="ECO:0000313" key="8">
    <source>
        <dbReference type="EMBL" id="KAA8571716.1"/>
    </source>
</evidence>
<dbReference type="InterPro" id="IPR001544">
    <property type="entry name" value="Aminotrans_IV"/>
</dbReference>
<evidence type="ECO:0000256" key="6">
    <source>
        <dbReference type="ARBA" id="ARBA00022898"/>
    </source>
</evidence>
<dbReference type="InterPro" id="IPR033939">
    <property type="entry name" value="BCAT_family"/>
</dbReference>
<evidence type="ECO:0000256" key="7">
    <source>
        <dbReference type="ARBA" id="ARBA00023304"/>
    </source>
</evidence>
<keyword evidence="7" id="KW-0100">Branched-chain amino acid biosynthesis</keyword>
<name>A0A5M9JV04_MONFR</name>
<dbReference type="AlphaFoldDB" id="A0A5M9JV04"/>
<comment type="cofactor">
    <cofactor evidence="1">
        <name>pyridoxal 5'-phosphate</name>
        <dbReference type="ChEBI" id="CHEBI:597326"/>
    </cofactor>
</comment>
<dbReference type="Gene3D" id="3.30.470.10">
    <property type="match status" value="1"/>
</dbReference>
<dbReference type="InterPro" id="IPR005786">
    <property type="entry name" value="B_amino_transII"/>
</dbReference>
<dbReference type="InterPro" id="IPR043131">
    <property type="entry name" value="BCAT-like_N"/>
</dbReference>
<dbReference type="FunFam" id="3.20.10.10:FF:000004">
    <property type="entry name" value="Branched-chain-amino-acid aminotransferase"/>
    <property type="match status" value="1"/>
</dbReference>